<dbReference type="AlphaFoldDB" id="A0A2K3MGR2"/>
<dbReference type="GO" id="GO:0050567">
    <property type="term" value="F:glutaminyl-tRNA synthase (glutamine-hydrolyzing) activity"/>
    <property type="evidence" value="ECO:0007669"/>
    <property type="project" value="TreeGrafter"/>
</dbReference>
<dbReference type="Gene3D" id="3.90.1300.10">
    <property type="entry name" value="Amidase signature (AS) domain"/>
    <property type="match status" value="1"/>
</dbReference>
<evidence type="ECO:0000259" key="1">
    <source>
        <dbReference type="Pfam" id="PF01425"/>
    </source>
</evidence>
<feature type="non-terminal residue" evidence="2">
    <location>
        <position position="1"/>
    </location>
</feature>
<comment type="caution">
    <text evidence="2">The sequence shown here is derived from an EMBL/GenBank/DDBJ whole genome shotgun (WGS) entry which is preliminary data.</text>
</comment>
<gene>
    <name evidence="2" type="ORF">L195_g046101</name>
</gene>
<dbReference type="STRING" id="57577.A0A2K3MGR2"/>
<dbReference type="InterPro" id="IPR036928">
    <property type="entry name" value="AS_sf"/>
</dbReference>
<organism evidence="2 3">
    <name type="scientific">Trifolium pratense</name>
    <name type="common">Red clover</name>
    <dbReference type="NCBI Taxonomy" id="57577"/>
    <lineage>
        <taxon>Eukaryota</taxon>
        <taxon>Viridiplantae</taxon>
        <taxon>Streptophyta</taxon>
        <taxon>Embryophyta</taxon>
        <taxon>Tracheophyta</taxon>
        <taxon>Spermatophyta</taxon>
        <taxon>Magnoliopsida</taxon>
        <taxon>eudicotyledons</taxon>
        <taxon>Gunneridae</taxon>
        <taxon>Pentapetalae</taxon>
        <taxon>rosids</taxon>
        <taxon>fabids</taxon>
        <taxon>Fabales</taxon>
        <taxon>Fabaceae</taxon>
        <taxon>Papilionoideae</taxon>
        <taxon>50 kb inversion clade</taxon>
        <taxon>NPAAA clade</taxon>
        <taxon>Hologalegina</taxon>
        <taxon>IRL clade</taxon>
        <taxon>Trifolieae</taxon>
        <taxon>Trifolium</taxon>
    </lineage>
</organism>
<accession>A0A2K3MGR2</accession>
<reference evidence="2 3" key="1">
    <citation type="journal article" date="2014" name="Am. J. Bot.">
        <title>Genome assembly and annotation for red clover (Trifolium pratense; Fabaceae).</title>
        <authorList>
            <person name="Istvanek J."/>
            <person name="Jaros M."/>
            <person name="Krenek A."/>
            <person name="Repkova J."/>
        </authorList>
    </citation>
    <scope>NUCLEOTIDE SEQUENCE [LARGE SCALE GENOMIC DNA]</scope>
    <source>
        <strain evidence="3">cv. Tatra</strain>
        <tissue evidence="2">Young leaves</tissue>
    </source>
</reference>
<keyword evidence="2" id="KW-0808">Transferase</keyword>
<dbReference type="PANTHER" id="PTHR11895">
    <property type="entry name" value="TRANSAMIDASE"/>
    <property type="match status" value="1"/>
</dbReference>
<dbReference type="PANTHER" id="PTHR11895:SF7">
    <property type="entry name" value="GLUTAMYL-TRNA(GLN) AMIDOTRANSFERASE SUBUNIT A, MITOCHONDRIAL"/>
    <property type="match status" value="1"/>
</dbReference>
<evidence type="ECO:0000313" key="3">
    <source>
        <dbReference type="Proteomes" id="UP000236291"/>
    </source>
</evidence>
<feature type="domain" description="Amidase" evidence="1">
    <location>
        <begin position="1"/>
        <end position="78"/>
    </location>
</feature>
<reference evidence="2 3" key="2">
    <citation type="journal article" date="2017" name="Front. Plant Sci.">
        <title>Gene Classification and Mining of Molecular Markers Useful in Red Clover (Trifolium pratense) Breeding.</title>
        <authorList>
            <person name="Istvanek J."/>
            <person name="Dluhosova J."/>
            <person name="Dluhos P."/>
            <person name="Patkova L."/>
            <person name="Nedelnik J."/>
            <person name="Repkova J."/>
        </authorList>
    </citation>
    <scope>NUCLEOTIDE SEQUENCE [LARGE SCALE GENOMIC DNA]</scope>
    <source>
        <strain evidence="3">cv. Tatra</strain>
        <tissue evidence="2">Young leaves</tissue>
    </source>
</reference>
<dbReference type="Pfam" id="PF01425">
    <property type="entry name" value="Amidase"/>
    <property type="match status" value="1"/>
</dbReference>
<dbReference type="GO" id="GO:0016740">
    <property type="term" value="F:transferase activity"/>
    <property type="evidence" value="ECO:0007669"/>
    <property type="project" value="UniProtKB-KW"/>
</dbReference>
<dbReference type="InterPro" id="IPR000120">
    <property type="entry name" value="Amidase"/>
</dbReference>
<dbReference type="Proteomes" id="UP000236291">
    <property type="component" value="Unassembled WGS sequence"/>
</dbReference>
<dbReference type="SUPFAM" id="SSF75304">
    <property type="entry name" value="Amidase signature (AS) enzymes"/>
    <property type="match status" value="1"/>
</dbReference>
<proteinExistence type="predicted"/>
<evidence type="ECO:0000313" key="2">
    <source>
        <dbReference type="EMBL" id="PNX89978.1"/>
    </source>
</evidence>
<sequence length="111" mass="12450">VKMRILMGTYALSAGYYDAYYKRAQQVRTIIRNSFKEALNQYDILISPAAPSVAYKIGEKKNDPLAMYAGDIMTTNSVKLRIGLALLNFNSIELKLDSDMSCLRTSGLCLR</sequence>
<dbReference type="InterPro" id="IPR023631">
    <property type="entry name" value="Amidase_dom"/>
</dbReference>
<protein>
    <submittedName>
        <fullName evidence="2">Glutamyl-tRNA(Gln) amidotransferase subunit A chloroplastic/mitochondrial-like</fullName>
    </submittedName>
</protein>
<name>A0A2K3MGR2_TRIPR</name>
<dbReference type="EMBL" id="ASHM01061461">
    <property type="protein sequence ID" value="PNX89978.1"/>
    <property type="molecule type" value="Genomic_DNA"/>
</dbReference>